<evidence type="ECO:0000256" key="2">
    <source>
        <dbReference type="ARBA" id="ARBA00009425"/>
    </source>
</evidence>
<evidence type="ECO:0000259" key="8">
    <source>
        <dbReference type="Pfam" id="PF04039"/>
    </source>
</evidence>
<feature type="domain" description="MrpA C-terminal/MbhD" evidence="9">
    <location>
        <begin position="19"/>
        <end position="82"/>
    </location>
</feature>
<evidence type="ECO:0000256" key="7">
    <source>
        <dbReference type="SAM" id="Phobius"/>
    </source>
</evidence>
<feature type="transmembrane region" description="Helical" evidence="7">
    <location>
        <begin position="37"/>
        <end position="54"/>
    </location>
</feature>
<comment type="subcellular location">
    <subcellularLocation>
        <location evidence="1">Cell membrane</location>
        <topology evidence="1">Multi-pass membrane protein</topology>
    </subcellularLocation>
</comment>
<dbReference type="PANTHER" id="PTHR33932">
    <property type="entry name" value="NA(+)/H(+) ANTIPORTER SUBUNIT B"/>
    <property type="match status" value="1"/>
</dbReference>
<keyword evidence="6 7" id="KW-0472">Membrane</keyword>
<gene>
    <name evidence="10" type="ORF">H4W27_002274</name>
</gene>
<dbReference type="InterPro" id="IPR007182">
    <property type="entry name" value="MnhB"/>
</dbReference>
<dbReference type="InterPro" id="IPR050622">
    <property type="entry name" value="CPA3_antiporter_subunitB"/>
</dbReference>
<feature type="transmembrane region" description="Helical" evidence="7">
    <location>
        <begin position="60"/>
        <end position="80"/>
    </location>
</feature>
<feature type="transmembrane region" description="Helical" evidence="7">
    <location>
        <begin position="101"/>
        <end position="120"/>
    </location>
</feature>
<name>A0ABR9JGU1_9MICC</name>
<evidence type="ECO:0000256" key="4">
    <source>
        <dbReference type="ARBA" id="ARBA00022692"/>
    </source>
</evidence>
<keyword evidence="11" id="KW-1185">Reference proteome</keyword>
<evidence type="ECO:0000256" key="6">
    <source>
        <dbReference type="ARBA" id="ARBA00023136"/>
    </source>
</evidence>
<dbReference type="Pfam" id="PF04039">
    <property type="entry name" value="MnhB"/>
    <property type="match status" value="1"/>
</dbReference>
<feature type="transmembrane region" description="Helical" evidence="7">
    <location>
        <begin position="205"/>
        <end position="223"/>
    </location>
</feature>
<dbReference type="InterPro" id="IPR025383">
    <property type="entry name" value="MrpA_C/MbhD"/>
</dbReference>
<evidence type="ECO:0000313" key="11">
    <source>
        <dbReference type="Proteomes" id="UP000643525"/>
    </source>
</evidence>
<dbReference type="RefSeq" id="WP_192596061.1">
    <property type="nucleotide sequence ID" value="NZ_BAAALJ010000013.1"/>
</dbReference>
<comment type="caution">
    <text evidence="10">The sequence shown here is derived from an EMBL/GenBank/DDBJ whole genome shotgun (WGS) entry which is preliminary data.</text>
</comment>
<evidence type="ECO:0000256" key="5">
    <source>
        <dbReference type="ARBA" id="ARBA00022989"/>
    </source>
</evidence>
<organism evidence="10 11">
    <name type="scientific">Nesterenkonia lutea</name>
    <dbReference type="NCBI Taxonomy" id="272919"/>
    <lineage>
        <taxon>Bacteria</taxon>
        <taxon>Bacillati</taxon>
        <taxon>Actinomycetota</taxon>
        <taxon>Actinomycetes</taxon>
        <taxon>Micrococcales</taxon>
        <taxon>Micrococcaceae</taxon>
        <taxon>Nesterenkonia</taxon>
    </lineage>
</organism>
<keyword evidence="4 7" id="KW-0812">Transmembrane</keyword>
<proteinExistence type="inferred from homology"/>
<dbReference type="Pfam" id="PF13244">
    <property type="entry name" value="MbhD"/>
    <property type="match status" value="1"/>
</dbReference>
<accession>A0ABR9JGU1</accession>
<keyword evidence="3" id="KW-1003">Cell membrane</keyword>
<feature type="domain" description="Na+/H+ antiporter MnhB subunit-related protein" evidence="8">
    <location>
        <begin position="203"/>
        <end position="295"/>
    </location>
</feature>
<feature type="transmembrane region" description="Helical" evidence="7">
    <location>
        <begin position="259"/>
        <end position="282"/>
    </location>
</feature>
<evidence type="ECO:0000313" key="10">
    <source>
        <dbReference type="EMBL" id="MBE1525156.1"/>
    </source>
</evidence>
<evidence type="ECO:0000256" key="1">
    <source>
        <dbReference type="ARBA" id="ARBA00004651"/>
    </source>
</evidence>
<sequence length="315" mass="32696">MLGPAPAGVPVSDMILGAGLLASVLCTVIPRSRFTQSMGLLGLGVLCTLAWLRLGSVDVALAEASIGGGILAALLVWLSFHAPAHSSPDAAAEPRWSWLRPAAGTVCAAALVLVFAAVWLRAEQALPAWDAALRQEMTIDGVEHEITGVLLVFRFYDTLLETAVLMLTAVAALALGRDETSAGLPAVSQPLSSAGQPVIPSTLHWLVRVLAPVLLLLGLWLLFAGSTDSGGAFQSGAVLCAVLILLRSSQVPLGGLTRVWLRPALVAGVIVFILAALTHLAAPFSFPVLLTVEILLALGIAAGLYALYLSLENPT</sequence>
<feature type="transmembrane region" description="Helical" evidence="7">
    <location>
        <begin position="12"/>
        <end position="30"/>
    </location>
</feature>
<reference evidence="10 11" key="1">
    <citation type="submission" date="2020-10" db="EMBL/GenBank/DDBJ databases">
        <title>Sequencing the genomes of 1000 actinobacteria strains.</title>
        <authorList>
            <person name="Klenk H.-P."/>
        </authorList>
    </citation>
    <scope>NUCLEOTIDE SEQUENCE [LARGE SCALE GENOMIC DNA]</scope>
    <source>
        <strain evidence="10 11">DSM 15666</strain>
    </source>
</reference>
<feature type="transmembrane region" description="Helical" evidence="7">
    <location>
        <begin position="229"/>
        <end position="247"/>
    </location>
</feature>
<dbReference type="EMBL" id="JADBED010000001">
    <property type="protein sequence ID" value="MBE1525156.1"/>
    <property type="molecule type" value="Genomic_DNA"/>
</dbReference>
<evidence type="ECO:0000259" key="9">
    <source>
        <dbReference type="Pfam" id="PF13244"/>
    </source>
</evidence>
<protein>
    <submittedName>
        <fullName evidence="10">Multisubunit Na+/H+ antiporter MnhB subunit</fullName>
    </submittedName>
</protein>
<feature type="transmembrane region" description="Helical" evidence="7">
    <location>
        <begin position="288"/>
        <end position="311"/>
    </location>
</feature>
<keyword evidence="5 7" id="KW-1133">Transmembrane helix</keyword>
<dbReference type="Proteomes" id="UP000643525">
    <property type="component" value="Unassembled WGS sequence"/>
</dbReference>
<comment type="similarity">
    <text evidence="2">Belongs to the CPA3 antiporters (TC 2.A.63) subunit B family.</text>
</comment>
<evidence type="ECO:0000256" key="3">
    <source>
        <dbReference type="ARBA" id="ARBA00022475"/>
    </source>
</evidence>
<dbReference type="PANTHER" id="PTHR33932:SF4">
    <property type="entry name" value="NA(+)_H(+) ANTIPORTER SUBUNIT B"/>
    <property type="match status" value="1"/>
</dbReference>